<comment type="miscellaneous">
    <text evidence="9">This enzyme catalyzes only one turnover and therefore is not strictly catalytic. According to one definition, an enzyme is a biocatalyst that acts repeatedly and over many reaction cycles.</text>
</comment>
<reference evidence="13" key="1">
    <citation type="submission" date="2015-08" db="EMBL/GenBank/DDBJ databases">
        <authorList>
            <person name="Varghese N."/>
        </authorList>
    </citation>
    <scope>NUCLEOTIDE SEQUENCE [LARGE SCALE GENOMIC DNA]</scope>
    <source>
        <strain evidence="13">DSM 18181</strain>
    </source>
</reference>
<dbReference type="PANTHER" id="PTHR10815:SF5">
    <property type="entry name" value="METHYLATED-DNA--PROTEIN-CYSTEINE METHYLTRANSFERASE"/>
    <property type="match status" value="1"/>
</dbReference>
<comment type="function">
    <text evidence="9">Involved in the cellular defense against the biological effects of O6-methylguanine (O6-MeG) and O4-methylthymine (O4-MeT) in DNA. Repairs the methylated nucleobase in DNA by stoichiometrically transferring the methyl group to a cysteine residue in the enzyme. This is a suicide reaction: the enzyme is irreversibly inactivated.</text>
</comment>
<evidence type="ECO:0000313" key="13">
    <source>
        <dbReference type="Proteomes" id="UP000183649"/>
    </source>
</evidence>
<dbReference type="Gene3D" id="1.10.10.10">
    <property type="entry name" value="Winged helix-like DNA-binding domain superfamily/Winged helix DNA-binding domain"/>
    <property type="match status" value="1"/>
</dbReference>
<dbReference type="InterPro" id="IPR036631">
    <property type="entry name" value="MGMT_N_sf"/>
</dbReference>
<keyword evidence="7 9" id="KW-0234">DNA repair</keyword>
<dbReference type="InterPro" id="IPR036217">
    <property type="entry name" value="MethylDNA_cys_MeTrfase_DNAb"/>
</dbReference>
<dbReference type="PROSITE" id="PS00374">
    <property type="entry name" value="MGMT"/>
    <property type="match status" value="1"/>
</dbReference>
<dbReference type="Gene3D" id="3.30.160.70">
    <property type="entry name" value="Methylated DNA-protein cysteine methyltransferase domain"/>
    <property type="match status" value="1"/>
</dbReference>
<evidence type="ECO:0000256" key="3">
    <source>
        <dbReference type="ARBA" id="ARBA00022490"/>
    </source>
</evidence>
<dbReference type="CDD" id="cd06445">
    <property type="entry name" value="ATase"/>
    <property type="match status" value="1"/>
</dbReference>
<evidence type="ECO:0000256" key="2">
    <source>
        <dbReference type="ARBA" id="ARBA00008711"/>
    </source>
</evidence>
<dbReference type="SUPFAM" id="SSF53155">
    <property type="entry name" value="Methylated DNA-protein cysteine methyltransferase domain"/>
    <property type="match status" value="1"/>
</dbReference>
<dbReference type="InterPro" id="IPR001497">
    <property type="entry name" value="MethylDNA_cys_MeTrfase_AS"/>
</dbReference>
<dbReference type="FunFam" id="1.10.10.10:FF:000214">
    <property type="entry name" value="Methylated-DNA--protein-cysteine methyltransferase"/>
    <property type="match status" value="1"/>
</dbReference>
<evidence type="ECO:0000256" key="8">
    <source>
        <dbReference type="ARBA" id="ARBA00049348"/>
    </source>
</evidence>
<evidence type="ECO:0000256" key="9">
    <source>
        <dbReference type="HAMAP-Rule" id="MF_00772"/>
    </source>
</evidence>
<sequence>MHSHHVIDSPLGKLRLSLACDALTALCFLEGAPLPDAAPADFATPLLRRARAQLQAYFSGAAMAFDLPLRPQGTPFQQTVWRALQTVPAGQTISYAQLAQRLGLPASHARAVGAAVGRNPLLIVVPCHRIVGHDGALTGYAAGLPRKQALLDLERAATVSAKSATLRRLLAV</sequence>
<evidence type="ECO:0000259" key="10">
    <source>
        <dbReference type="Pfam" id="PF01035"/>
    </source>
</evidence>
<dbReference type="InterPro" id="IPR014048">
    <property type="entry name" value="MethylDNA_cys_MeTrfase_DNA-bd"/>
</dbReference>
<evidence type="ECO:0000256" key="6">
    <source>
        <dbReference type="ARBA" id="ARBA00022763"/>
    </source>
</evidence>
<dbReference type="InterPro" id="IPR036388">
    <property type="entry name" value="WH-like_DNA-bd_sf"/>
</dbReference>
<evidence type="ECO:0000256" key="7">
    <source>
        <dbReference type="ARBA" id="ARBA00023204"/>
    </source>
</evidence>
<evidence type="ECO:0000313" key="12">
    <source>
        <dbReference type="EMBL" id="CUA94245.1"/>
    </source>
</evidence>
<dbReference type="PANTHER" id="PTHR10815">
    <property type="entry name" value="METHYLATED-DNA--PROTEIN-CYSTEINE METHYLTRANSFERASE"/>
    <property type="match status" value="1"/>
</dbReference>
<comment type="similarity">
    <text evidence="2 9">Belongs to the MGMT family.</text>
</comment>
<dbReference type="EC" id="2.1.1.63" evidence="9"/>
<keyword evidence="3 9" id="KW-0963">Cytoplasm</keyword>
<dbReference type="NCBIfam" id="TIGR00589">
    <property type="entry name" value="ogt"/>
    <property type="match status" value="1"/>
</dbReference>
<dbReference type="GO" id="GO:0005737">
    <property type="term" value="C:cytoplasm"/>
    <property type="evidence" value="ECO:0007669"/>
    <property type="project" value="UniProtKB-SubCell"/>
</dbReference>
<feature type="domain" description="Methylguanine DNA methyltransferase ribonuclease-like" evidence="11">
    <location>
        <begin position="5"/>
        <end position="71"/>
    </location>
</feature>
<feature type="active site" description="Nucleophile; methyl group acceptor" evidence="9">
    <location>
        <position position="127"/>
    </location>
</feature>
<dbReference type="AlphaFoldDB" id="A0A0K6HTI7"/>
<name>A0A0K6HTI7_9BURK</name>
<dbReference type="GO" id="GO:0006307">
    <property type="term" value="P:DNA alkylation repair"/>
    <property type="evidence" value="ECO:0007669"/>
    <property type="project" value="UniProtKB-UniRule"/>
</dbReference>
<dbReference type="Pfam" id="PF01035">
    <property type="entry name" value="DNA_binding_1"/>
    <property type="match status" value="1"/>
</dbReference>
<comment type="catalytic activity">
    <reaction evidence="1 9">
        <text>a 4-O-methyl-thymidine in DNA + L-cysteinyl-[protein] = a thymidine in DNA + S-methyl-L-cysteinyl-[protein]</text>
        <dbReference type="Rhea" id="RHEA:53428"/>
        <dbReference type="Rhea" id="RHEA-COMP:10131"/>
        <dbReference type="Rhea" id="RHEA-COMP:10132"/>
        <dbReference type="Rhea" id="RHEA-COMP:13555"/>
        <dbReference type="Rhea" id="RHEA-COMP:13556"/>
        <dbReference type="ChEBI" id="CHEBI:29950"/>
        <dbReference type="ChEBI" id="CHEBI:82612"/>
        <dbReference type="ChEBI" id="CHEBI:137386"/>
        <dbReference type="ChEBI" id="CHEBI:137387"/>
        <dbReference type="EC" id="2.1.1.63"/>
    </reaction>
</comment>
<keyword evidence="13" id="KW-1185">Reference proteome</keyword>
<dbReference type="RefSeq" id="WP_055449507.1">
    <property type="nucleotide sequence ID" value="NZ_CYHF01000002.1"/>
</dbReference>
<keyword evidence="4 9" id="KW-0489">Methyltransferase</keyword>
<evidence type="ECO:0000259" key="11">
    <source>
        <dbReference type="Pfam" id="PF02870"/>
    </source>
</evidence>
<keyword evidence="6 9" id="KW-0227">DNA damage</keyword>
<dbReference type="STRING" id="339866.GCA_001418255_00538"/>
<dbReference type="Proteomes" id="UP000183649">
    <property type="component" value="Unassembled WGS sequence"/>
</dbReference>
<proteinExistence type="inferred from homology"/>
<keyword evidence="5 9" id="KW-0808">Transferase</keyword>
<dbReference type="InterPro" id="IPR008332">
    <property type="entry name" value="MethylG_MeTrfase_N"/>
</dbReference>
<evidence type="ECO:0000256" key="5">
    <source>
        <dbReference type="ARBA" id="ARBA00022679"/>
    </source>
</evidence>
<evidence type="ECO:0000256" key="4">
    <source>
        <dbReference type="ARBA" id="ARBA00022603"/>
    </source>
</evidence>
<dbReference type="GO" id="GO:0032259">
    <property type="term" value="P:methylation"/>
    <property type="evidence" value="ECO:0007669"/>
    <property type="project" value="UniProtKB-KW"/>
</dbReference>
<dbReference type="EMBL" id="CYHF01000002">
    <property type="protein sequence ID" value="CUA94245.1"/>
    <property type="molecule type" value="Genomic_DNA"/>
</dbReference>
<dbReference type="OrthoDB" id="9802228at2"/>
<evidence type="ECO:0000256" key="1">
    <source>
        <dbReference type="ARBA" id="ARBA00001286"/>
    </source>
</evidence>
<comment type="subcellular location">
    <subcellularLocation>
        <location evidence="9">Cytoplasm</location>
    </subcellularLocation>
</comment>
<feature type="domain" description="Methylated-DNA-[protein]-cysteine S-methyltransferase DNA binding" evidence="10">
    <location>
        <begin position="75"/>
        <end position="155"/>
    </location>
</feature>
<protein>
    <recommendedName>
        <fullName evidence="9">Methylated-DNA--protein-cysteine methyltransferase</fullName>
        <ecNumber evidence="9">2.1.1.63</ecNumber>
    </recommendedName>
    <alternativeName>
        <fullName evidence="9">6-O-methylguanine-DNA methyltransferase</fullName>
        <shortName evidence="9">MGMT</shortName>
    </alternativeName>
    <alternativeName>
        <fullName evidence="9">O-6-methylguanine-DNA-alkyltransferase</fullName>
    </alternativeName>
</protein>
<comment type="catalytic activity">
    <reaction evidence="8 9">
        <text>a 6-O-methyl-2'-deoxyguanosine in DNA + L-cysteinyl-[protein] = S-methyl-L-cysteinyl-[protein] + a 2'-deoxyguanosine in DNA</text>
        <dbReference type="Rhea" id="RHEA:24000"/>
        <dbReference type="Rhea" id="RHEA-COMP:10131"/>
        <dbReference type="Rhea" id="RHEA-COMP:10132"/>
        <dbReference type="Rhea" id="RHEA-COMP:11367"/>
        <dbReference type="Rhea" id="RHEA-COMP:11368"/>
        <dbReference type="ChEBI" id="CHEBI:29950"/>
        <dbReference type="ChEBI" id="CHEBI:82612"/>
        <dbReference type="ChEBI" id="CHEBI:85445"/>
        <dbReference type="ChEBI" id="CHEBI:85448"/>
        <dbReference type="EC" id="2.1.1.63"/>
    </reaction>
</comment>
<dbReference type="SUPFAM" id="SSF46767">
    <property type="entry name" value="Methylated DNA-protein cysteine methyltransferase, C-terminal domain"/>
    <property type="match status" value="1"/>
</dbReference>
<dbReference type="InterPro" id="IPR023546">
    <property type="entry name" value="MGMT"/>
</dbReference>
<gene>
    <name evidence="12" type="ORF">Ga0061069_10214</name>
</gene>
<accession>A0A0K6HTI7</accession>
<organism evidence="12 13">
    <name type="scientific">Thiomonas bhubaneswarensis</name>
    <dbReference type="NCBI Taxonomy" id="339866"/>
    <lineage>
        <taxon>Bacteria</taxon>
        <taxon>Pseudomonadati</taxon>
        <taxon>Pseudomonadota</taxon>
        <taxon>Betaproteobacteria</taxon>
        <taxon>Burkholderiales</taxon>
        <taxon>Thiomonas</taxon>
    </lineage>
</organism>
<dbReference type="Pfam" id="PF02870">
    <property type="entry name" value="Methyltransf_1N"/>
    <property type="match status" value="1"/>
</dbReference>
<dbReference type="GO" id="GO:0003908">
    <property type="term" value="F:methylated-DNA-[protein]-cysteine S-methyltransferase activity"/>
    <property type="evidence" value="ECO:0007669"/>
    <property type="project" value="UniProtKB-UniRule"/>
</dbReference>
<dbReference type="HAMAP" id="MF_00772">
    <property type="entry name" value="OGT"/>
    <property type="match status" value="1"/>
</dbReference>